<dbReference type="Pfam" id="PF13771">
    <property type="entry name" value="zf-HC5HC2H"/>
    <property type="match status" value="1"/>
</dbReference>
<dbReference type="Pfam" id="PF26054">
    <property type="entry name" value="PHD_G2E3"/>
    <property type="match status" value="1"/>
</dbReference>
<dbReference type="InterPro" id="IPR013083">
    <property type="entry name" value="Znf_RING/FYVE/PHD"/>
</dbReference>
<dbReference type="PROSITE" id="PS50089">
    <property type="entry name" value="ZF_RING_2"/>
    <property type="match status" value="1"/>
</dbReference>
<dbReference type="InterPro" id="IPR051188">
    <property type="entry name" value="PHD-type_Zinc_Finger"/>
</dbReference>
<reference evidence="7" key="2">
    <citation type="journal article" date="2015" name="Gigascience">
        <title>Reconstructing a comprehensive transcriptome assembly of a white-pupal translocated strain of the pest fruit fly Bactrocera cucurbitae.</title>
        <authorList>
            <person name="Sim S.B."/>
            <person name="Calla B."/>
            <person name="Hall B."/>
            <person name="DeRego T."/>
            <person name="Geib S.M."/>
        </authorList>
    </citation>
    <scope>NUCLEOTIDE SEQUENCE</scope>
</reference>
<accession>A0A0A1XEI1</accession>
<dbReference type="PROSITE" id="PS51805">
    <property type="entry name" value="EPHD"/>
    <property type="match status" value="1"/>
</dbReference>
<sequence length="832" mass="95350">MVKMRREFWDFYPMILLQRKKRVSTIKCCYCSENMANIGCCETRCTRTFHMICGIENGAMNQFMGTFRSFCHRHIRKVNYRPKKDDECCICYEKIFNESTRFNAVNMIRAPCCRNGWFHKYCLQQFAKNAGYFFKCPLCNDNKKFKENMSSWGVFVQNKDAEWELVPNAYAELLERPSVCAAETCRNAKGRAHHQNSNPFLYCVTCGSVAIHRQCEPQRSNSFECDNCKSILRADSGRECMSSQQLYVGQTNSYDADMSDAENSDVDVCGCTSEDEDDFDVIKRQITQKNNALQKIQNVDDFDANINSNESQCNEKNDFLNISCIAQRTRRKSLKMCPSTIEDQESTDDDNQSTSSYKSSNCYHRFEYDESNDAITDNIDTEELCSTESTKNRTANSLDISCIAKRTRRRFLNKIETEDKSVCQKHEADQHATNSNKSYQSQQVNHIFKQNICEDSDTESLTHNNGEQEIRYGDNGGSGLMNYFFGLLHEIKCNSQNKHTQTKNNREEKVDDNDVKPNPLDISCIANRTRRRFSSLNIMADCKPAANNNSTSSSQESYGSTTYFGHTIEHQNAADIKLNCHDIDNVNKTNKAVSRKRCHDEEHKYDLTACTPSKIPAITKNESNYNKIVTVDKDNCLQTAFLEHSVDAKAEQQKQESQENILEQSCIANRTRRKSMNVNHFKKLTDIAIRKQRCVSVDEQALSNCQNRALTPNNIQPKASHSNDALSLSAIRRGQRRRMPSRRLLDSDDVHSTHKSMLGRSPIAKYANWSNIKETSRVYFTHHGKLKSALKESAQQLLHTPAAQTHFSRSYQLLLECNENHFASSSGSAQRV</sequence>
<dbReference type="InterPro" id="IPR001841">
    <property type="entry name" value="Znf_RING"/>
</dbReference>
<evidence type="ECO:0000259" key="5">
    <source>
        <dbReference type="PROSITE" id="PS50089"/>
    </source>
</evidence>
<proteinExistence type="predicted"/>
<keyword evidence="1" id="KW-0479">Metal-binding</keyword>
<dbReference type="GO" id="GO:0008270">
    <property type="term" value="F:zinc ion binding"/>
    <property type="evidence" value="ECO:0007669"/>
    <property type="project" value="UniProtKB-KW"/>
</dbReference>
<evidence type="ECO:0000256" key="1">
    <source>
        <dbReference type="ARBA" id="ARBA00022723"/>
    </source>
</evidence>
<dbReference type="SUPFAM" id="SSF57903">
    <property type="entry name" value="FYVE/PHD zinc finger"/>
    <property type="match status" value="1"/>
</dbReference>
<dbReference type="GO" id="GO:0005634">
    <property type="term" value="C:nucleus"/>
    <property type="evidence" value="ECO:0007669"/>
    <property type="project" value="TreeGrafter"/>
</dbReference>
<evidence type="ECO:0000256" key="3">
    <source>
        <dbReference type="ARBA" id="ARBA00022833"/>
    </source>
</evidence>
<name>A0A0A1XEI1_ZEUCU</name>
<dbReference type="PANTHER" id="PTHR12420:SF42">
    <property type="entry name" value="G2_M PHASE-SPECIFIC E3 UBIQUITIN-PROTEIN LIGASE"/>
    <property type="match status" value="1"/>
</dbReference>
<dbReference type="Gene3D" id="3.30.40.10">
    <property type="entry name" value="Zinc/RING finger domain, C3HC4 (zinc finger)"/>
    <property type="match status" value="2"/>
</dbReference>
<dbReference type="EMBL" id="GBXI01004961">
    <property type="protein sequence ID" value="JAD09331.1"/>
    <property type="molecule type" value="Transcribed_RNA"/>
</dbReference>
<reference evidence="7" key="1">
    <citation type="submission" date="2014-11" db="EMBL/GenBank/DDBJ databases">
        <authorList>
            <person name="Geib S."/>
        </authorList>
    </citation>
    <scope>NUCLEOTIDE SEQUENCE</scope>
</reference>
<evidence type="ECO:0000313" key="7">
    <source>
        <dbReference type="EMBL" id="JAD09331.1"/>
    </source>
</evidence>
<keyword evidence="2 4" id="KW-0863">Zinc-finger</keyword>
<evidence type="ECO:0000256" key="2">
    <source>
        <dbReference type="ARBA" id="ARBA00022771"/>
    </source>
</evidence>
<feature type="domain" description="PHD-type" evidence="6">
    <location>
        <begin position="1"/>
        <end position="75"/>
    </location>
</feature>
<evidence type="ECO:0000259" key="6">
    <source>
        <dbReference type="PROSITE" id="PS51805"/>
    </source>
</evidence>
<dbReference type="InterPro" id="IPR011011">
    <property type="entry name" value="Znf_FYVE_PHD"/>
</dbReference>
<evidence type="ECO:0000256" key="4">
    <source>
        <dbReference type="PROSITE-ProRule" id="PRU00175"/>
    </source>
</evidence>
<organism evidence="7">
    <name type="scientific">Zeugodacus cucurbitae</name>
    <name type="common">Melon fruit fly</name>
    <name type="synonym">Bactrocera cucurbitae</name>
    <dbReference type="NCBI Taxonomy" id="28588"/>
    <lineage>
        <taxon>Eukaryota</taxon>
        <taxon>Metazoa</taxon>
        <taxon>Ecdysozoa</taxon>
        <taxon>Arthropoda</taxon>
        <taxon>Hexapoda</taxon>
        <taxon>Insecta</taxon>
        <taxon>Pterygota</taxon>
        <taxon>Neoptera</taxon>
        <taxon>Endopterygota</taxon>
        <taxon>Diptera</taxon>
        <taxon>Brachycera</taxon>
        <taxon>Muscomorpha</taxon>
        <taxon>Tephritoidea</taxon>
        <taxon>Tephritidae</taxon>
        <taxon>Zeugodacus</taxon>
        <taxon>Zeugodacus</taxon>
    </lineage>
</organism>
<gene>
    <name evidence="7" type="primary">G2E3</name>
    <name evidence="7" type="ORF">g.45043</name>
</gene>
<feature type="domain" description="RING-type" evidence="5">
    <location>
        <begin position="88"/>
        <end position="140"/>
    </location>
</feature>
<keyword evidence="3" id="KW-0862">Zinc</keyword>
<dbReference type="AlphaFoldDB" id="A0A0A1XEI1"/>
<protein>
    <submittedName>
        <fullName evidence="7">G2/M phase-specific E3 ubiquitin-protein ligase</fullName>
    </submittedName>
</protein>
<dbReference type="PANTHER" id="PTHR12420">
    <property type="entry name" value="PHD FINGER PROTEIN"/>
    <property type="match status" value="1"/>
</dbReference>
<dbReference type="InterPro" id="IPR059102">
    <property type="entry name" value="PHD_PHF7/G2E3-like"/>
</dbReference>
<dbReference type="InterPro" id="IPR034732">
    <property type="entry name" value="EPHD"/>
</dbReference>